<name>A0A392V503_9FABA</name>
<dbReference type="AlphaFoldDB" id="A0A392V503"/>
<feature type="non-terminal residue" evidence="2">
    <location>
        <position position="1"/>
    </location>
</feature>
<proteinExistence type="predicted"/>
<feature type="region of interest" description="Disordered" evidence="1">
    <location>
        <begin position="1"/>
        <end position="40"/>
    </location>
</feature>
<keyword evidence="3" id="KW-1185">Reference proteome</keyword>
<reference evidence="2 3" key="1">
    <citation type="journal article" date="2018" name="Front. Plant Sci.">
        <title>Red Clover (Trifolium pratense) and Zigzag Clover (T. medium) - A Picture of Genomic Similarities and Differences.</title>
        <authorList>
            <person name="Dluhosova J."/>
            <person name="Istvanek J."/>
            <person name="Nedelnik J."/>
            <person name="Repkova J."/>
        </authorList>
    </citation>
    <scope>NUCLEOTIDE SEQUENCE [LARGE SCALE GENOMIC DNA]</scope>
    <source>
        <strain evidence="3">cv. 10/8</strain>
        <tissue evidence="2">Leaf</tissue>
    </source>
</reference>
<evidence type="ECO:0000313" key="2">
    <source>
        <dbReference type="EMBL" id="MCI83388.1"/>
    </source>
</evidence>
<dbReference type="Proteomes" id="UP000265520">
    <property type="component" value="Unassembled WGS sequence"/>
</dbReference>
<accession>A0A392V503</accession>
<evidence type="ECO:0000256" key="1">
    <source>
        <dbReference type="SAM" id="MobiDB-lite"/>
    </source>
</evidence>
<feature type="non-terminal residue" evidence="2">
    <location>
        <position position="73"/>
    </location>
</feature>
<sequence>TQQVEDLSSQKGIEETQPDSDQNKPEVEVPTTNEEQTPAQVKLQGASVIEALDMAQHDAIIADAPNEGDLNPE</sequence>
<feature type="compositionally biased region" description="Polar residues" evidence="1">
    <location>
        <begin position="1"/>
        <end position="11"/>
    </location>
</feature>
<evidence type="ECO:0000313" key="3">
    <source>
        <dbReference type="Proteomes" id="UP000265520"/>
    </source>
</evidence>
<protein>
    <submittedName>
        <fullName evidence="2">Uncharacterized protein</fullName>
    </submittedName>
</protein>
<feature type="compositionally biased region" description="Polar residues" evidence="1">
    <location>
        <begin position="30"/>
        <end position="39"/>
    </location>
</feature>
<dbReference type="EMBL" id="LXQA011065837">
    <property type="protein sequence ID" value="MCI83388.1"/>
    <property type="molecule type" value="Genomic_DNA"/>
</dbReference>
<organism evidence="2 3">
    <name type="scientific">Trifolium medium</name>
    <dbReference type="NCBI Taxonomy" id="97028"/>
    <lineage>
        <taxon>Eukaryota</taxon>
        <taxon>Viridiplantae</taxon>
        <taxon>Streptophyta</taxon>
        <taxon>Embryophyta</taxon>
        <taxon>Tracheophyta</taxon>
        <taxon>Spermatophyta</taxon>
        <taxon>Magnoliopsida</taxon>
        <taxon>eudicotyledons</taxon>
        <taxon>Gunneridae</taxon>
        <taxon>Pentapetalae</taxon>
        <taxon>rosids</taxon>
        <taxon>fabids</taxon>
        <taxon>Fabales</taxon>
        <taxon>Fabaceae</taxon>
        <taxon>Papilionoideae</taxon>
        <taxon>50 kb inversion clade</taxon>
        <taxon>NPAAA clade</taxon>
        <taxon>Hologalegina</taxon>
        <taxon>IRL clade</taxon>
        <taxon>Trifolieae</taxon>
        <taxon>Trifolium</taxon>
    </lineage>
</organism>
<comment type="caution">
    <text evidence="2">The sequence shown here is derived from an EMBL/GenBank/DDBJ whole genome shotgun (WGS) entry which is preliminary data.</text>
</comment>